<organism evidence="2 3">
    <name type="scientific">Bradyrhizobium hipponense</name>
    <dbReference type="NCBI Taxonomy" id="2605638"/>
    <lineage>
        <taxon>Bacteria</taxon>
        <taxon>Pseudomonadati</taxon>
        <taxon>Pseudomonadota</taxon>
        <taxon>Alphaproteobacteria</taxon>
        <taxon>Hyphomicrobiales</taxon>
        <taxon>Nitrobacteraceae</taxon>
        <taxon>Bradyrhizobium</taxon>
    </lineage>
</organism>
<dbReference type="AlphaFoldDB" id="A0A5S4YLT6"/>
<gene>
    <name evidence="2" type="ORF">FXV83_20980</name>
</gene>
<proteinExistence type="predicted"/>
<dbReference type="Proteomes" id="UP000324797">
    <property type="component" value="Unassembled WGS sequence"/>
</dbReference>
<keyword evidence="1" id="KW-1133">Transmembrane helix</keyword>
<evidence type="ECO:0000313" key="3">
    <source>
        <dbReference type="Proteomes" id="UP000324797"/>
    </source>
</evidence>
<protein>
    <submittedName>
        <fullName evidence="2">Uncharacterized protein</fullName>
    </submittedName>
</protein>
<evidence type="ECO:0000256" key="1">
    <source>
        <dbReference type="SAM" id="Phobius"/>
    </source>
</evidence>
<keyword evidence="1" id="KW-0812">Transmembrane</keyword>
<feature type="transmembrane region" description="Helical" evidence="1">
    <location>
        <begin position="74"/>
        <end position="92"/>
    </location>
</feature>
<keyword evidence="1" id="KW-0472">Membrane</keyword>
<dbReference type="EMBL" id="VSTH01000065">
    <property type="protein sequence ID" value="TYO64604.1"/>
    <property type="molecule type" value="Genomic_DNA"/>
</dbReference>
<reference evidence="2 3" key="1">
    <citation type="submission" date="2019-08" db="EMBL/GenBank/DDBJ databases">
        <title>Bradyrhizobium hipponensis sp. nov., a rhizobium isolated from a Lupinus angustifolius root nodule in Tunisia.</title>
        <authorList>
            <person name="Off K."/>
            <person name="Rejili M."/>
            <person name="Mars M."/>
            <person name="Brachmann A."/>
            <person name="Marin M."/>
        </authorList>
    </citation>
    <scope>NUCLEOTIDE SEQUENCE [LARGE SCALE GENOMIC DNA]</scope>
    <source>
        <strain evidence="3">aSej3</strain>
    </source>
</reference>
<keyword evidence="3" id="KW-1185">Reference proteome</keyword>
<comment type="caution">
    <text evidence="2">The sequence shown here is derived from an EMBL/GenBank/DDBJ whole genome shotgun (WGS) entry which is preliminary data.</text>
</comment>
<evidence type="ECO:0000313" key="2">
    <source>
        <dbReference type="EMBL" id="TYO64604.1"/>
    </source>
</evidence>
<sequence length="96" mass="10272">MLGLLILIAVLGLGFAIGYGTRGVVSRKRRAELLAYAPYLPPPNVQRTESNADGAARQPAASVKTTVAMLADRLMFVIALDFVVVLLVILLLPRPS</sequence>
<name>A0A5S4YLT6_9BRAD</name>
<dbReference type="RefSeq" id="WP_148741303.1">
    <property type="nucleotide sequence ID" value="NZ_VSTH01000065.1"/>
</dbReference>
<accession>A0A5S4YLT6</accession>